<dbReference type="InterPro" id="IPR013154">
    <property type="entry name" value="ADH-like_N"/>
</dbReference>
<sequence length="333" mass="36368">MKAIVLNAFGDVSNFSITEMEEPKIQDDEVLVQIKATGFNPIDYQMRLGRRESRLMKSPVLGREFSGIVLRTGSKVDFFKPGDEVMSLAGSRGSNGTYAELIALNQDLLALKPKDISFEAAAAIPSSGVTAWHCFARMNAYEKSSIFINGAAGGVGRFLIKLLKAYGSHKIVATAGSSESEETLKSLGLNEHQIINYKDKDATEQIKATRNGEGFDFSIDLVGGQMADTAAEVLKVNGTYVDVTFLGTQQTREILFDKGASIINISGYAFALSNRLNWYGQTLHLLTLLIEQGKIDAPEINIVGNLAVETVQKAHEMMETNQVFGRKLIMKVA</sequence>
<dbReference type="InterPro" id="IPR011032">
    <property type="entry name" value="GroES-like_sf"/>
</dbReference>
<dbReference type="STRING" id="551995.SAMN05192574_102137"/>
<dbReference type="OrthoDB" id="9787435at2"/>
<dbReference type="Gene3D" id="3.90.180.10">
    <property type="entry name" value="Medium-chain alcohol dehydrogenases, catalytic domain"/>
    <property type="match status" value="1"/>
</dbReference>
<dbReference type="CDD" id="cd05289">
    <property type="entry name" value="MDR_like_2"/>
    <property type="match status" value="1"/>
</dbReference>
<dbReference type="InterPro" id="IPR020843">
    <property type="entry name" value="ER"/>
</dbReference>
<dbReference type="Gene3D" id="3.40.50.720">
    <property type="entry name" value="NAD(P)-binding Rossmann-like Domain"/>
    <property type="match status" value="1"/>
</dbReference>
<evidence type="ECO:0000313" key="2">
    <source>
        <dbReference type="EMBL" id="SEN00212.1"/>
    </source>
</evidence>
<gene>
    <name evidence="2" type="ORF">SAMN05192574_102137</name>
</gene>
<dbReference type="InterPro" id="IPR036291">
    <property type="entry name" value="NAD(P)-bd_dom_sf"/>
</dbReference>
<evidence type="ECO:0000313" key="3">
    <source>
        <dbReference type="Proteomes" id="UP000198942"/>
    </source>
</evidence>
<reference evidence="3" key="1">
    <citation type="submission" date="2016-10" db="EMBL/GenBank/DDBJ databases">
        <authorList>
            <person name="Varghese N."/>
            <person name="Submissions S."/>
        </authorList>
    </citation>
    <scope>NUCLEOTIDE SEQUENCE [LARGE SCALE GENOMIC DNA]</scope>
    <source>
        <strain evidence="3">Gh-48</strain>
    </source>
</reference>
<evidence type="ECO:0000259" key="1">
    <source>
        <dbReference type="SMART" id="SM00829"/>
    </source>
</evidence>
<dbReference type="InterPro" id="IPR052585">
    <property type="entry name" value="Lipid_raft_assoc_Zn_ADH"/>
</dbReference>
<dbReference type="AlphaFoldDB" id="A0A1H8CZ64"/>
<protein>
    <submittedName>
        <fullName evidence="2">NADPH:quinone reductase</fullName>
    </submittedName>
</protein>
<dbReference type="EMBL" id="FOCL01000002">
    <property type="protein sequence ID" value="SEN00212.1"/>
    <property type="molecule type" value="Genomic_DNA"/>
</dbReference>
<keyword evidence="3" id="KW-1185">Reference proteome</keyword>
<dbReference type="InterPro" id="IPR013149">
    <property type="entry name" value="ADH-like_C"/>
</dbReference>
<proteinExistence type="predicted"/>
<name>A0A1H8CZ64_9SPHI</name>
<dbReference type="Pfam" id="PF08240">
    <property type="entry name" value="ADH_N"/>
    <property type="match status" value="1"/>
</dbReference>
<dbReference type="PANTHER" id="PTHR43482">
    <property type="entry name" value="PROTEIN AST1-RELATED"/>
    <property type="match status" value="1"/>
</dbReference>
<accession>A0A1H8CZ64</accession>
<feature type="domain" description="Enoyl reductase (ER)" evidence="1">
    <location>
        <begin position="10"/>
        <end position="329"/>
    </location>
</feature>
<dbReference type="PANTHER" id="PTHR43482:SF1">
    <property type="entry name" value="PROTEIN AST1-RELATED"/>
    <property type="match status" value="1"/>
</dbReference>
<dbReference type="SUPFAM" id="SSF51735">
    <property type="entry name" value="NAD(P)-binding Rossmann-fold domains"/>
    <property type="match status" value="1"/>
</dbReference>
<dbReference type="Pfam" id="PF00107">
    <property type="entry name" value="ADH_zinc_N"/>
    <property type="match status" value="1"/>
</dbReference>
<dbReference type="RefSeq" id="WP_091209000.1">
    <property type="nucleotide sequence ID" value="NZ_FOCL01000002.1"/>
</dbReference>
<dbReference type="Proteomes" id="UP000198942">
    <property type="component" value="Unassembled WGS sequence"/>
</dbReference>
<dbReference type="GO" id="GO:0016491">
    <property type="term" value="F:oxidoreductase activity"/>
    <property type="evidence" value="ECO:0007669"/>
    <property type="project" value="InterPro"/>
</dbReference>
<organism evidence="2 3">
    <name type="scientific">Mucilaginibacter gossypiicola</name>
    <dbReference type="NCBI Taxonomy" id="551995"/>
    <lineage>
        <taxon>Bacteria</taxon>
        <taxon>Pseudomonadati</taxon>
        <taxon>Bacteroidota</taxon>
        <taxon>Sphingobacteriia</taxon>
        <taxon>Sphingobacteriales</taxon>
        <taxon>Sphingobacteriaceae</taxon>
        <taxon>Mucilaginibacter</taxon>
    </lineage>
</organism>
<dbReference type="SUPFAM" id="SSF50129">
    <property type="entry name" value="GroES-like"/>
    <property type="match status" value="1"/>
</dbReference>
<dbReference type="SMART" id="SM00829">
    <property type="entry name" value="PKS_ER"/>
    <property type="match status" value="1"/>
</dbReference>